<proteinExistence type="predicted"/>
<feature type="transmembrane region" description="Helical" evidence="1">
    <location>
        <begin position="214"/>
        <end position="236"/>
    </location>
</feature>
<feature type="transmembrane region" description="Helical" evidence="1">
    <location>
        <begin position="52"/>
        <end position="73"/>
    </location>
</feature>
<feature type="transmembrane region" description="Helical" evidence="1">
    <location>
        <begin position="182"/>
        <end position="202"/>
    </location>
</feature>
<feature type="transmembrane region" description="Helical" evidence="1">
    <location>
        <begin position="107"/>
        <end position="122"/>
    </location>
</feature>
<keyword evidence="3" id="KW-1185">Reference proteome</keyword>
<feature type="transmembrane region" description="Helical" evidence="1">
    <location>
        <begin position="329"/>
        <end position="348"/>
    </location>
</feature>
<feature type="transmembrane region" description="Helical" evidence="1">
    <location>
        <begin position="281"/>
        <end position="299"/>
    </location>
</feature>
<gene>
    <name evidence="2" type="ORF">FSB76_08550</name>
</gene>
<feature type="transmembrane region" description="Helical" evidence="1">
    <location>
        <begin position="242"/>
        <end position="261"/>
    </location>
</feature>
<accession>A0A5B8VXE7</accession>
<name>A0A5B8VXE7_9SPHI</name>
<reference evidence="2 3" key="1">
    <citation type="journal article" date="2013" name="J. Microbiol.">
        <title>Mucilaginibacter ginsenosidivorax sp. nov., with ginsenoside converting activity isolated from sediment.</title>
        <authorList>
            <person name="Kim J.K."/>
            <person name="Choi T.E."/>
            <person name="Liu Q.M."/>
            <person name="Park H.Y."/>
            <person name="Yi T.H."/>
            <person name="Yoon M.H."/>
            <person name="Kim S.C."/>
            <person name="Im W.T."/>
        </authorList>
    </citation>
    <scope>NUCLEOTIDE SEQUENCE [LARGE SCALE GENOMIC DNA]</scope>
    <source>
        <strain evidence="2 3">KHI28</strain>
    </source>
</reference>
<sequence length="374" mass="43578">MSTQQYNNQEQPWIKSRLVDGIFILSPPFIALLIVALFPAQFKNSGLMPVQYWVVLIVMIDVAHVYSTLYRTYFNPVSFKQQRHLLLAIPLFCYIGGVMLYVGGGIYFWRVLAYLAVFHFIRQQYGFMRIYSRQEKQGWVCRYIDNAAIYIATIYPLLYWHFTGYKKNFNWFVDGDFVPFHFDGILMFCKAIYLLTILLYFVKEIWVFITTKQFNIAKNVLVFGTFLSWYFGIIYYNGDMAFTTLNVVSHGIPYMALVWIYEQKKFTGGAKPKTTFLKITFSRYGVLSFVGLLILFAYFEEGLWDGLVWKEHASVFKPFATLPTINSDMLLALIVPLLALPQSTHYVLDGFIWKMKKQHQGSKSAPYGEDYSGT</sequence>
<dbReference type="Proteomes" id="UP000321362">
    <property type="component" value="Chromosome"/>
</dbReference>
<evidence type="ECO:0000256" key="1">
    <source>
        <dbReference type="SAM" id="Phobius"/>
    </source>
</evidence>
<dbReference type="KEGG" id="mgk:FSB76_08550"/>
<dbReference type="AlphaFoldDB" id="A0A5B8VXE7"/>
<dbReference type="EMBL" id="CP042437">
    <property type="protein sequence ID" value="QEC75993.1"/>
    <property type="molecule type" value="Genomic_DNA"/>
</dbReference>
<keyword evidence="1" id="KW-0472">Membrane</keyword>
<keyword evidence="1" id="KW-0812">Transmembrane</keyword>
<feature type="transmembrane region" description="Helical" evidence="1">
    <location>
        <begin position="21"/>
        <end position="40"/>
    </location>
</feature>
<dbReference type="OrthoDB" id="235490at2"/>
<evidence type="ECO:0000313" key="2">
    <source>
        <dbReference type="EMBL" id="QEC75993.1"/>
    </source>
</evidence>
<organism evidence="2 3">
    <name type="scientific">Mucilaginibacter ginsenosidivorax</name>
    <dbReference type="NCBI Taxonomy" id="862126"/>
    <lineage>
        <taxon>Bacteria</taxon>
        <taxon>Pseudomonadati</taxon>
        <taxon>Bacteroidota</taxon>
        <taxon>Sphingobacteriia</taxon>
        <taxon>Sphingobacteriales</taxon>
        <taxon>Sphingobacteriaceae</taxon>
        <taxon>Mucilaginibacter</taxon>
    </lineage>
</organism>
<dbReference type="RefSeq" id="WP_147053176.1">
    <property type="nucleotide sequence ID" value="NZ_CP042437.1"/>
</dbReference>
<evidence type="ECO:0000313" key="3">
    <source>
        <dbReference type="Proteomes" id="UP000321362"/>
    </source>
</evidence>
<feature type="transmembrane region" description="Helical" evidence="1">
    <location>
        <begin position="85"/>
        <end position="101"/>
    </location>
</feature>
<feature type="transmembrane region" description="Helical" evidence="1">
    <location>
        <begin position="143"/>
        <end position="162"/>
    </location>
</feature>
<keyword evidence="1" id="KW-1133">Transmembrane helix</keyword>
<protein>
    <submittedName>
        <fullName evidence="2">Uncharacterized protein</fullName>
    </submittedName>
</protein>